<evidence type="ECO:0008006" key="5">
    <source>
        <dbReference type="Google" id="ProtNLM"/>
    </source>
</evidence>
<feature type="chain" id="PRO_5031152158" description="Lipoprotein" evidence="2">
    <location>
        <begin position="27"/>
        <end position="154"/>
    </location>
</feature>
<gene>
    <name evidence="3" type="ORF">HK107_04685</name>
</gene>
<evidence type="ECO:0000256" key="2">
    <source>
        <dbReference type="SAM" id="SignalP"/>
    </source>
</evidence>
<evidence type="ECO:0000256" key="1">
    <source>
        <dbReference type="SAM" id="MobiDB-lite"/>
    </source>
</evidence>
<dbReference type="PROSITE" id="PS51257">
    <property type="entry name" value="PROKAR_LIPOPROTEIN"/>
    <property type="match status" value="1"/>
</dbReference>
<dbReference type="NCBIfam" id="NF047637">
    <property type="entry name" value="lipo_CC0125"/>
    <property type="match status" value="1"/>
</dbReference>
<sequence>MKHFRLVASALTVLFLAACASSGAYKAADGSKYGYTDQRVETGRYRVTYTARSAEVAENGALRRAAEITLRDNYSYFTVVSRDLDRRRTGGGSSVGIGGSTGSRRTGVGVGINVPLGGGGEDVTVRMEISLGKGDKPQGPQSYDARSVLDNLRG</sequence>
<dbReference type="RefSeq" id="WP_173197191.1">
    <property type="nucleotide sequence ID" value="NZ_JABFCX010000002.1"/>
</dbReference>
<evidence type="ECO:0000313" key="4">
    <source>
        <dbReference type="Proteomes" id="UP000536835"/>
    </source>
</evidence>
<name>A0A7Y3RLM2_9PROT</name>
<feature type="signal peptide" evidence="2">
    <location>
        <begin position="1"/>
        <end position="26"/>
    </location>
</feature>
<dbReference type="EMBL" id="JABFCX010000002">
    <property type="protein sequence ID" value="NNU15612.1"/>
    <property type="molecule type" value="Genomic_DNA"/>
</dbReference>
<reference evidence="3 4" key="1">
    <citation type="submission" date="2020-05" db="EMBL/GenBank/DDBJ databases">
        <title>Parvularcula mediterraneae sp. nov., isolated from polypropylene straw from shallow seawater of the seashore of Laganas in Zakynthos island, Greece.</title>
        <authorList>
            <person name="Szabo I."/>
            <person name="Al-Omari J."/>
            <person name="Rado J."/>
            <person name="Szerdahelyi G.S."/>
        </authorList>
    </citation>
    <scope>NUCLEOTIDE SEQUENCE [LARGE SCALE GENOMIC DNA]</scope>
    <source>
        <strain evidence="3 4">ZS-1/3</strain>
    </source>
</reference>
<evidence type="ECO:0000313" key="3">
    <source>
        <dbReference type="EMBL" id="NNU15612.1"/>
    </source>
</evidence>
<keyword evidence="4" id="KW-1185">Reference proteome</keyword>
<dbReference type="AlphaFoldDB" id="A0A7Y3RLM2"/>
<comment type="caution">
    <text evidence="3">The sequence shown here is derived from an EMBL/GenBank/DDBJ whole genome shotgun (WGS) entry which is preliminary data.</text>
</comment>
<protein>
    <recommendedName>
        <fullName evidence="5">Lipoprotein</fullName>
    </recommendedName>
</protein>
<dbReference type="Proteomes" id="UP000536835">
    <property type="component" value="Unassembled WGS sequence"/>
</dbReference>
<accession>A0A7Y3RLM2</accession>
<organism evidence="3 4">
    <name type="scientific">Parvularcula mediterranea</name>
    <dbReference type="NCBI Taxonomy" id="2732508"/>
    <lineage>
        <taxon>Bacteria</taxon>
        <taxon>Pseudomonadati</taxon>
        <taxon>Pseudomonadota</taxon>
        <taxon>Alphaproteobacteria</taxon>
        <taxon>Parvularculales</taxon>
        <taxon>Parvularculaceae</taxon>
        <taxon>Parvularcula</taxon>
    </lineage>
</organism>
<proteinExistence type="predicted"/>
<feature type="region of interest" description="Disordered" evidence="1">
    <location>
        <begin position="131"/>
        <end position="154"/>
    </location>
</feature>
<keyword evidence="2" id="KW-0732">Signal</keyword>